<accession>A0ABR4PSM2</accession>
<evidence type="ECO:0000313" key="4">
    <source>
        <dbReference type="Proteomes" id="UP001629113"/>
    </source>
</evidence>
<feature type="transmembrane region" description="Helical" evidence="2">
    <location>
        <begin position="52"/>
        <end position="73"/>
    </location>
</feature>
<keyword evidence="2" id="KW-0812">Transmembrane</keyword>
<sequence length="209" mass="24189">MARIQLTALNFIDGKDIKLPIPTAIYIWSFLFPMVGMFFASNWNGVWFKAQLMLSLIALAAPLFGAHTMFLFLHPIAVLSSWATIVWYNHNIKFDFADASSDTNTEKLQRDVEKFSKRTEKEIQRLSNRAAKVESTTMISLENLKNQLTNLAARLTQLRNITDDLDERTLKLEGTSRTLFRDYAQRTNRRIQSSSIDEYDSDYYQTYGH</sequence>
<organism evidence="3 4">
    <name type="scientific">Phlyctema vagabunda</name>
    <dbReference type="NCBI Taxonomy" id="108571"/>
    <lineage>
        <taxon>Eukaryota</taxon>
        <taxon>Fungi</taxon>
        <taxon>Dikarya</taxon>
        <taxon>Ascomycota</taxon>
        <taxon>Pezizomycotina</taxon>
        <taxon>Leotiomycetes</taxon>
        <taxon>Helotiales</taxon>
        <taxon>Dermateaceae</taxon>
        <taxon>Phlyctema</taxon>
    </lineage>
</organism>
<protein>
    <submittedName>
        <fullName evidence="3">Uncharacterized protein</fullName>
    </submittedName>
</protein>
<reference evidence="3 4" key="1">
    <citation type="submission" date="2024-06" db="EMBL/GenBank/DDBJ databases">
        <title>Complete genome of Phlyctema vagabunda strain 19-DSS-EL-015.</title>
        <authorList>
            <person name="Fiorenzani C."/>
        </authorList>
    </citation>
    <scope>NUCLEOTIDE SEQUENCE [LARGE SCALE GENOMIC DNA]</scope>
    <source>
        <strain evidence="3 4">19-DSS-EL-015</strain>
    </source>
</reference>
<evidence type="ECO:0000256" key="1">
    <source>
        <dbReference type="SAM" id="Coils"/>
    </source>
</evidence>
<proteinExistence type="predicted"/>
<name>A0ABR4PSM2_9HELO</name>
<dbReference type="EMBL" id="JBFCZG010000002">
    <property type="protein sequence ID" value="KAL3426330.1"/>
    <property type="molecule type" value="Genomic_DNA"/>
</dbReference>
<keyword evidence="2" id="KW-0472">Membrane</keyword>
<keyword evidence="4" id="KW-1185">Reference proteome</keyword>
<comment type="caution">
    <text evidence="3">The sequence shown here is derived from an EMBL/GenBank/DDBJ whole genome shotgun (WGS) entry which is preliminary data.</text>
</comment>
<gene>
    <name evidence="3" type="ORF">PVAG01_03121</name>
</gene>
<feature type="coiled-coil region" evidence="1">
    <location>
        <begin position="116"/>
        <end position="161"/>
    </location>
</feature>
<evidence type="ECO:0000256" key="2">
    <source>
        <dbReference type="SAM" id="Phobius"/>
    </source>
</evidence>
<dbReference type="Proteomes" id="UP001629113">
    <property type="component" value="Unassembled WGS sequence"/>
</dbReference>
<feature type="transmembrane region" description="Helical" evidence="2">
    <location>
        <begin position="21"/>
        <end position="40"/>
    </location>
</feature>
<keyword evidence="1" id="KW-0175">Coiled coil</keyword>
<evidence type="ECO:0000313" key="3">
    <source>
        <dbReference type="EMBL" id="KAL3426330.1"/>
    </source>
</evidence>
<keyword evidence="2" id="KW-1133">Transmembrane helix</keyword>